<dbReference type="SUPFAM" id="SSF47336">
    <property type="entry name" value="ACP-like"/>
    <property type="match status" value="1"/>
</dbReference>
<gene>
    <name evidence="2" type="ORF">UT92_C0014G0010</name>
</gene>
<feature type="domain" description="Carrier" evidence="1">
    <location>
        <begin position="1"/>
        <end position="76"/>
    </location>
</feature>
<evidence type="ECO:0000313" key="3">
    <source>
        <dbReference type="Proteomes" id="UP000034489"/>
    </source>
</evidence>
<sequence>MDYFEELRKLISEQFSIPEDSIEEDSLLDEDLSITDLDLEDLIVQIQKKFDIVVPAEKIPSFKKVSDIVAFLYDHAEGQEQS</sequence>
<organism evidence="2 3">
    <name type="scientific">Candidatus Curtissbacteria bacterium GW2011_GWA1_40_24</name>
    <dbReference type="NCBI Taxonomy" id="1618406"/>
    <lineage>
        <taxon>Bacteria</taxon>
        <taxon>Candidatus Curtissiibacteriota</taxon>
    </lineage>
</organism>
<dbReference type="Gene3D" id="1.10.1200.10">
    <property type="entry name" value="ACP-like"/>
    <property type="match status" value="1"/>
</dbReference>
<protein>
    <submittedName>
        <fullName evidence="2">Acyl carrier protein</fullName>
    </submittedName>
</protein>
<dbReference type="InterPro" id="IPR036736">
    <property type="entry name" value="ACP-like_sf"/>
</dbReference>
<dbReference type="InterPro" id="IPR009081">
    <property type="entry name" value="PP-bd_ACP"/>
</dbReference>
<dbReference type="PROSITE" id="PS50075">
    <property type="entry name" value="CARRIER"/>
    <property type="match status" value="1"/>
</dbReference>
<proteinExistence type="predicted"/>
<dbReference type="AlphaFoldDB" id="A0A0G0RPV3"/>
<accession>A0A0G0RPV3</accession>
<evidence type="ECO:0000313" key="2">
    <source>
        <dbReference type="EMBL" id="KKR54704.1"/>
    </source>
</evidence>
<dbReference type="Pfam" id="PF00550">
    <property type="entry name" value="PP-binding"/>
    <property type="match status" value="1"/>
</dbReference>
<reference evidence="2 3" key="1">
    <citation type="journal article" date="2015" name="Nature">
        <title>rRNA introns, odd ribosomes, and small enigmatic genomes across a large radiation of phyla.</title>
        <authorList>
            <person name="Brown C.T."/>
            <person name="Hug L.A."/>
            <person name="Thomas B.C."/>
            <person name="Sharon I."/>
            <person name="Castelle C.J."/>
            <person name="Singh A."/>
            <person name="Wilkins M.J."/>
            <person name="Williams K.H."/>
            <person name="Banfield J.F."/>
        </authorList>
    </citation>
    <scope>NUCLEOTIDE SEQUENCE [LARGE SCALE GENOMIC DNA]</scope>
</reference>
<name>A0A0G0RPV3_9BACT</name>
<evidence type="ECO:0000259" key="1">
    <source>
        <dbReference type="PROSITE" id="PS50075"/>
    </source>
</evidence>
<comment type="caution">
    <text evidence="2">The sequence shown here is derived from an EMBL/GenBank/DDBJ whole genome shotgun (WGS) entry which is preliminary data.</text>
</comment>
<dbReference type="Proteomes" id="UP000034489">
    <property type="component" value="Unassembled WGS sequence"/>
</dbReference>
<dbReference type="EMBL" id="LBYQ01000014">
    <property type="protein sequence ID" value="KKR54704.1"/>
    <property type="molecule type" value="Genomic_DNA"/>
</dbReference>